<dbReference type="GO" id="GO:0003743">
    <property type="term" value="F:translation initiation factor activity"/>
    <property type="evidence" value="ECO:0007669"/>
    <property type="project" value="InterPro"/>
</dbReference>
<dbReference type="Proteomes" id="UP000007305">
    <property type="component" value="Chromosome 3"/>
</dbReference>
<name>A0A804MXY3_MAIZE</name>
<dbReference type="EnsemblPlants" id="Zm00001eb120040_T001">
    <property type="protein sequence ID" value="Zm00001eb120040_P001"/>
    <property type="gene ID" value="Zm00001eb120040"/>
</dbReference>
<dbReference type="AlphaFoldDB" id="A0A804MXY3"/>
<reference evidence="1" key="3">
    <citation type="submission" date="2021-05" db="UniProtKB">
        <authorList>
            <consortium name="EnsemblPlants"/>
        </authorList>
    </citation>
    <scope>IDENTIFICATION</scope>
    <source>
        <strain evidence="1">cv. B73</strain>
    </source>
</reference>
<reference evidence="2" key="1">
    <citation type="submission" date="2015-12" db="EMBL/GenBank/DDBJ databases">
        <title>Update maize B73 reference genome by single molecule sequencing technologies.</title>
        <authorList>
            <consortium name="Maize Genome Sequencing Project"/>
            <person name="Ware D."/>
        </authorList>
    </citation>
    <scope>NUCLEOTIDE SEQUENCE [LARGE SCALE GENOMIC DNA]</scope>
    <source>
        <strain evidence="2">cv. B73</strain>
    </source>
</reference>
<dbReference type="EnsemblPlants" id="Zm00001eb136510_T001">
    <property type="protein sequence ID" value="Zm00001eb136510_P001"/>
    <property type="gene ID" value="Zm00001eb136510"/>
</dbReference>
<reference evidence="1" key="2">
    <citation type="submission" date="2019-07" db="EMBL/GenBank/DDBJ databases">
        <authorList>
            <person name="Seetharam A."/>
            <person name="Woodhouse M."/>
            <person name="Cannon E."/>
        </authorList>
    </citation>
    <scope>NUCLEOTIDE SEQUENCE [LARGE SCALE GENOMIC DNA]</scope>
    <source>
        <strain evidence="1">cv. B73</strain>
    </source>
</reference>
<accession>A0A804MXY3</accession>
<evidence type="ECO:0000313" key="1">
    <source>
        <dbReference type="EnsemblPlants" id="Zm00001eb120040_P001"/>
    </source>
</evidence>
<proteinExistence type="predicted"/>
<keyword evidence="2" id="KW-1185">Reference proteome</keyword>
<evidence type="ECO:0000313" key="2">
    <source>
        <dbReference type="Proteomes" id="UP000007305"/>
    </source>
</evidence>
<protein>
    <submittedName>
        <fullName evidence="1">Uncharacterized protein</fullName>
    </submittedName>
</protein>
<dbReference type="PANTHER" id="PTHR10938">
    <property type="entry name" value="TRANSLATION INITIATION FACTOR IF-3"/>
    <property type="match status" value="1"/>
</dbReference>
<dbReference type="Gramene" id="Zm00001eb120040_T001">
    <property type="protein sequence ID" value="Zm00001eb120040_P001"/>
    <property type="gene ID" value="Zm00001eb120040"/>
</dbReference>
<organism evidence="1 2">
    <name type="scientific">Zea mays</name>
    <name type="common">Maize</name>
    <dbReference type="NCBI Taxonomy" id="4577"/>
    <lineage>
        <taxon>Eukaryota</taxon>
        <taxon>Viridiplantae</taxon>
        <taxon>Streptophyta</taxon>
        <taxon>Embryophyta</taxon>
        <taxon>Tracheophyta</taxon>
        <taxon>Spermatophyta</taxon>
        <taxon>Magnoliopsida</taxon>
        <taxon>Liliopsida</taxon>
        <taxon>Poales</taxon>
        <taxon>Poaceae</taxon>
        <taxon>PACMAD clade</taxon>
        <taxon>Panicoideae</taxon>
        <taxon>Andropogonodae</taxon>
        <taxon>Andropogoneae</taxon>
        <taxon>Tripsacinae</taxon>
        <taxon>Zea</taxon>
    </lineage>
</organism>
<dbReference type="Gramene" id="Zm00001eb136510_T001">
    <property type="protein sequence ID" value="Zm00001eb136510_P001"/>
    <property type="gene ID" value="Zm00001eb136510"/>
</dbReference>
<sequence length="200" mass="21817">MPFESTSAALPAQQASLHLSLQALPHIDLPRHGSAFLLTTAAPSSVHAHTLPLHYIHSASSAPPCSLTRTLEDRGGRDCVSRFEAICVVEALIKQAVSVHFIRRVMPSDNEGEDLGTQLSRLLGLMQDVCTIKSGSHLDSKDAYVTVMHVKFATKKGEHPLCKIDSYMKCSELKWVQLEGKHINAFNATLRLMSCPSSSS</sequence>
<dbReference type="PANTHER" id="PTHR10938:SF4">
    <property type="entry name" value="TRANSLATION INITIATION FACTOR IF3-1, MITOCHONDRIAL"/>
    <property type="match status" value="1"/>
</dbReference>
<dbReference type="InterPro" id="IPR001288">
    <property type="entry name" value="Translation_initiation_fac_3"/>
</dbReference>